<dbReference type="Proteomes" id="UP000789920">
    <property type="component" value="Unassembled WGS sequence"/>
</dbReference>
<gene>
    <name evidence="1" type="ORF">RPERSI_LOCUS13391</name>
</gene>
<dbReference type="EMBL" id="CAJVQC010029701">
    <property type="protein sequence ID" value="CAG8743385.1"/>
    <property type="molecule type" value="Genomic_DNA"/>
</dbReference>
<protein>
    <submittedName>
        <fullName evidence="1">457_t:CDS:1</fullName>
    </submittedName>
</protein>
<comment type="caution">
    <text evidence="1">The sequence shown here is derived from an EMBL/GenBank/DDBJ whole genome shotgun (WGS) entry which is preliminary data.</text>
</comment>
<sequence>YEKAQREGTYASYLTIGQQVCNKHYIRIVESDRSKTVGASNSTMY</sequence>
<feature type="non-terminal residue" evidence="1">
    <location>
        <position position="1"/>
    </location>
</feature>
<keyword evidence="2" id="KW-1185">Reference proteome</keyword>
<evidence type="ECO:0000313" key="1">
    <source>
        <dbReference type="EMBL" id="CAG8743385.1"/>
    </source>
</evidence>
<proteinExistence type="predicted"/>
<evidence type="ECO:0000313" key="2">
    <source>
        <dbReference type="Proteomes" id="UP000789920"/>
    </source>
</evidence>
<organism evidence="1 2">
    <name type="scientific">Racocetra persica</name>
    <dbReference type="NCBI Taxonomy" id="160502"/>
    <lineage>
        <taxon>Eukaryota</taxon>
        <taxon>Fungi</taxon>
        <taxon>Fungi incertae sedis</taxon>
        <taxon>Mucoromycota</taxon>
        <taxon>Glomeromycotina</taxon>
        <taxon>Glomeromycetes</taxon>
        <taxon>Diversisporales</taxon>
        <taxon>Gigasporaceae</taxon>
        <taxon>Racocetra</taxon>
    </lineage>
</organism>
<accession>A0ACA9QAU9</accession>
<name>A0ACA9QAU9_9GLOM</name>
<reference evidence="1" key="1">
    <citation type="submission" date="2021-06" db="EMBL/GenBank/DDBJ databases">
        <authorList>
            <person name="Kallberg Y."/>
            <person name="Tangrot J."/>
            <person name="Rosling A."/>
        </authorList>
    </citation>
    <scope>NUCLEOTIDE SEQUENCE</scope>
    <source>
        <strain evidence="1">MA461A</strain>
    </source>
</reference>